<evidence type="ECO:0000256" key="1">
    <source>
        <dbReference type="ARBA" id="ARBA00009481"/>
    </source>
</evidence>
<gene>
    <name evidence="15" type="ORF">V8G54_021452</name>
</gene>
<comment type="function">
    <text evidence="13">Involved in the synthesis of diacylglycerol galactolipids that are specifically found in thylakoid and in nodule peribacteroid membranes. Specific for alpha-glycosidic linkages.</text>
</comment>
<evidence type="ECO:0000256" key="2">
    <source>
        <dbReference type="ARBA" id="ARBA00022458"/>
    </source>
</evidence>
<evidence type="ECO:0000256" key="11">
    <source>
        <dbReference type="ARBA" id="ARBA00024055"/>
    </source>
</evidence>
<comment type="subcellular location">
    <subcellularLocation>
        <location evidence="10">Plastid</location>
        <location evidence="10">Chloroplast outer membrane</location>
    </subcellularLocation>
</comment>
<keyword evidence="9" id="KW-0472">Membrane</keyword>
<comment type="similarity">
    <text evidence="1">Belongs to the glycosyltransferase group 1 family. Glycosyltransferase 4 subfamily.</text>
</comment>
<evidence type="ECO:0000256" key="8">
    <source>
        <dbReference type="ARBA" id="ARBA00022805"/>
    </source>
</evidence>
<evidence type="ECO:0000256" key="7">
    <source>
        <dbReference type="ARBA" id="ARBA00022729"/>
    </source>
</evidence>
<dbReference type="Gene3D" id="3.40.50.2000">
    <property type="entry name" value="Glycogen Phosphorylase B"/>
    <property type="match status" value="1"/>
</dbReference>
<sequence length="530" mass="60618">MDKKEHIAIFTTASLPWLTGTAVNPLFRAVYLWKSEERDVTLVIPWLTLKDQGLVYPNNITFASPKEHEEYICQWVEERVGFSPGFSIRFYPGKFSIDKRSILAVGDISEIIPDEVADIAVLEEPEHLTWFHHGKRWKTKFRLVIGIIHTNYLEYVRRENNGILQAFLLKHLNNWVVGIYCHKASSYTLIKNSICIQFLFDRHAHVRAVLSNPFPSNLRLNDGSGRFLETKTETDMTWFRVDHTPPFVQGVIRLSAATQEYTESIICNVHGVNPRFLEIGEKKREQQQEGVKAFSKGAYFIGKMIWSKGYRELIHILQDHQQELSELEIDLFGSGEDSEEVQKAAEKLQMAVRVYPGCDHADPLFHDYKLFLNPSTTDVVCTTTAEALAMGKIVVCANHPSNEFFKRFSNCWTYDNSDEFVKLTLKALAEEPAQPTNAERRELSWEAATNRFLKAVGMDKPLDKRLSRNSSVFMAASLNLQQTVDEASAYVHHVASGFEVSRRFFGAIPHTLQPDEELRKELGLTNATTK</sequence>
<organism evidence="15 16">
    <name type="scientific">Vigna mungo</name>
    <name type="common">Black gram</name>
    <name type="synonym">Phaseolus mungo</name>
    <dbReference type="NCBI Taxonomy" id="3915"/>
    <lineage>
        <taxon>Eukaryota</taxon>
        <taxon>Viridiplantae</taxon>
        <taxon>Streptophyta</taxon>
        <taxon>Embryophyta</taxon>
        <taxon>Tracheophyta</taxon>
        <taxon>Spermatophyta</taxon>
        <taxon>Magnoliopsida</taxon>
        <taxon>eudicotyledons</taxon>
        <taxon>Gunneridae</taxon>
        <taxon>Pentapetalae</taxon>
        <taxon>rosids</taxon>
        <taxon>fabids</taxon>
        <taxon>Fabales</taxon>
        <taxon>Fabaceae</taxon>
        <taxon>Papilionoideae</taxon>
        <taxon>50 kb inversion clade</taxon>
        <taxon>NPAAA clade</taxon>
        <taxon>indigoferoid/millettioid clade</taxon>
        <taxon>Phaseoleae</taxon>
        <taxon>Vigna</taxon>
    </lineage>
</organism>
<evidence type="ECO:0000256" key="12">
    <source>
        <dbReference type="ARBA" id="ARBA00048651"/>
    </source>
</evidence>
<keyword evidence="5" id="KW-0328">Glycosyltransferase</keyword>
<name>A0AAQ3NFL7_VIGMU</name>
<evidence type="ECO:0000313" key="16">
    <source>
        <dbReference type="Proteomes" id="UP001374535"/>
    </source>
</evidence>
<dbReference type="GO" id="GO:0009877">
    <property type="term" value="P:nodulation"/>
    <property type="evidence" value="ECO:0007669"/>
    <property type="project" value="UniProtKB-KW"/>
</dbReference>
<evidence type="ECO:0000256" key="9">
    <source>
        <dbReference type="ARBA" id="ARBA00023136"/>
    </source>
</evidence>
<evidence type="ECO:0000256" key="5">
    <source>
        <dbReference type="ARBA" id="ARBA00022676"/>
    </source>
</evidence>
<evidence type="ECO:0000256" key="3">
    <source>
        <dbReference type="ARBA" id="ARBA00022528"/>
    </source>
</evidence>
<keyword evidence="7" id="KW-0732">Signal</keyword>
<dbReference type="PANTHER" id="PTHR46132">
    <property type="entry name" value="DIGALACTOSYLDIACYLGLYCEROL SYNTHASE 2, CHLOROPLASTIC"/>
    <property type="match status" value="1"/>
</dbReference>
<dbReference type="AlphaFoldDB" id="A0AAQ3NFL7"/>
<dbReference type="Proteomes" id="UP001374535">
    <property type="component" value="Chromosome 6"/>
</dbReference>
<evidence type="ECO:0000256" key="13">
    <source>
        <dbReference type="ARBA" id="ARBA00057281"/>
    </source>
</evidence>
<comment type="catalytic activity">
    <reaction evidence="12">
        <text>a 1,2-diacyl-3-O-(beta-D-galactosyl)-sn-glycerol + UDP-alpha-D-galactose = a 1,2-diacyl-3-O-[alpha-D-galactosyl-(1-&gt;6)-beta-D-galactosyl]-sn-glycerol + UDP + H(+)</text>
        <dbReference type="Rhea" id="RHEA:10520"/>
        <dbReference type="ChEBI" id="CHEBI:15378"/>
        <dbReference type="ChEBI" id="CHEBI:17615"/>
        <dbReference type="ChEBI" id="CHEBI:28396"/>
        <dbReference type="ChEBI" id="CHEBI:58223"/>
        <dbReference type="ChEBI" id="CHEBI:66914"/>
        <dbReference type="EC" id="2.4.1.241"/>
    </reaction>
</comment>
<dbReference type="GO" id="GO:0009707">
    <property type="term" value="C:chloroplast outer membrane"/>
    <property type="evidence" value="ECO:0007669"/>
    <property type="project" value="UniProtKB-SubCell"/>
</dbReference>
<evidence type="ECO:0000313" key="15">
    <source>
        <dbReference type="EMBL" id="WVZ08106.1"/>
    </source>
</evidence>
<dbReference type="InterPro" id="IPR044525">
    <property type="entry name" value="DGDG1/2"/>
</dbReference>
<evidence type="ECO:0000256" key="6">
    <source>
        <dbReference type="ARBA" id="ARBA00022679"/>
    </source>
</evidence>
<keyword evidence="8" id="KW-1002">Plastid outer membrane</keyword>
<dbReference type="Pfam" id="PF13692">
    <property type="entry name" value="Glyco_trans_1_4"/>
    <property type="match status" value="1"/>
</dbReference>
<accession>A0AAQ3NFL7</accession>
<dbReference type="EMBL" id="CP144695">
    <property type="protein sequence ID" value="WVZ08106.1"/>
    <property type="molecule type" value="Genomic_DNA"/>
</dbReference>
<keyword evidence="4" id="KW-0934">Plastid</keyword>
<keyword evidence="3" id="KW-0150">Chloroplast</keyword>
<proteinExistence type="inferred from homology"/>
<dbReference type="SUPFAM" id="SSF53756">
    <property type="entry name" value="UDP-Glycosyltransferase/glycogen phosphorylase"/>
    <property type="match status" value="1"/>
</dbReference>
<protein>
    <recommendedName>
        <fullName evidence="14">Digalactosyldiacylglycerol synthase 2, chloroplastic</fullName>
        <ecNumber evidence="11">2.4.1.241</ecNumber>
    </recommendedName>
</protein>
<evidence type="ECO:0000256" key="4">
    <source>
        <dbReference type="ARBA" id="ARBA00022640"/>
    </source>
</evidence>
<dbReference type="GO" id="GO:0046481">
    <property type="term" value="F:digalactosyldiacylglycerol synthase activity"/>
    <property type="evidence" value="ECO:0007669"/>
    <property type="project" value="UniProtKB-EC"/>
</dbReference>
<dbReference type="EC" id="2.4.1.241" evidence="11"/>
<dbReference type="CDD" id="cd01635">
    <property type="entry name" value="Glycosyltransferase_GTB-type"/>
    <property type="match status" value="1"/>
</dbReference>
<evidence type="ECO:0000256" key="14">
    <source>
        <dbReference type="ARBA" id="ARBA00071330"/>
    </source>
</evidence>
<keyword evidence="6" id="KW-0808">Transferase</keyword>
<dbReference type="PANTHER" id="PTHR46132:SF1">
    <property type="entry name" value="DIGALACTOSYLDIACYLGLYCEROL SYNTHASE 2, CHLOROPLASTIC"/>
    <property type="match status" value="1"/>
</dbReference>
<reference evidence="15 16" key="1">
    <citation type="journal article" date="2023" name="Life. Sci Alliance">
        <title>Evolutionary insights into 3D genome organization and epigenetic landscape of Vigna mungo.</title>
        <authorList>
            <person name="Junaid A."/>
            <person name="Singh B."/>
            <person name="Bhatia S."/>
        </authorList>
    </citation>
    <scope>NUCLEOTIDE SEQUENCE [LARGE SCALE GENOMIC DNA]</scope>
    <source>
        <strain evidence="15">Urdbean</strain>
    </source>
</reference>
<dbReference type="GO" id="GO:0019375">
    <property type="term" value="P:galactolipid biosynthetic process"/>
    <property type="evidence" value="ECO:0007669"/>
    <property type="project" value="TreeGrafter"/>
</dbReference>
<keyword evidence="16" id="KW-1185">Reference proteome</keyword>
<keyword evidence="2" id="KW-0536">Nodulation</keyword>
<dbReference type="FunFam" id="3.40.50.2000:FF:000084">
    <property type="entry name" value="Digalactosyldiacylglycerol synthase 2 chloroplastic"/>
    <property type="match status" value="1"/>
</dbReference>
<evidence type="ECO:0000256" key="10">
    <source>
        <dbReference type="ARBA" id="ARBA00024013"/>
    </source>
</evidence>